<reference evidence="2" key="1">
    <citation type="submission" date="2020-02" db="EMBL/GenBank/DDBJ databases">
        <authorList>
            <person name="Lichtner F.J."/>
        </authorList>
    </citation>
    <scope>NUCLEOTIDE SEQUENCE</scope>
    <source>
        <strain evidence="2">G10</strain>
    </source>
</reference>
<evidence type="ECO:0000256" key="1">
    <source>
        <dbReference type="SAM" id="MobiDB-lite"/>
    </source>
</evidence>
<organism evidence="2 3">
    <name type="scientific">Penicillium crustosum</name>
    <name type="common">Blue mold fungus</name>
    <dbReference type="NCBI Taxonomy" id="36656"/>
    <lineage>
        <taxon>Eukaryota</taxon>
        <taxon>Fungi</taxon>
        <taxon>Dikarya</taxon>
        <taxon>Ascomycota</taxon>
        <taxon>Pezizomycotina</taxon>
        <taxon>Eurotiomycetes</taxon>
        <taxon>Eurotiomycetidae</taxon>
        <taxon>Eurotiales</taxon>
        <taxon>Aspergillaceae</taxon>
        <taxon>Penicillium</taxon>
    </lineage>
</organism>
<dbReference type="AlphaFoldDB" id="A0A9P5L1G9"/>
<accession>A0A9P5L1G9</accession>
<feature type="compositionally biased region" description="Polar residues" evidence="1">
    <location>
        <begin position="293"/>
        <end position="308"/>
    </location>
</feature>
<dbReference type="OrthoDB" id="4369965at2759"/>
<name>A0A9P5L1G9_PENCR</name>
<sequence>MAGNTPPPPAVTAAENTTTEKTTISYLLFRVLSGNKICKATELAACLPQWLSDIEDNNPIPPEIPELLTHLLLPFGTSSTLEDIEKLSGTHSLVGSQKWMMKLRVLMENKAHKKLLQKLESMGDQEVSFEDLCDQENAQENSMDDYLVVGPKWTLQFDHDMRDVMTRGDKNAMKKHPDVFYLTGWVSWTVRSPYWNVALATDDQGNRLLSDEVLDRVLPKWRQILTGETIPTPKYGVVDSFRSWLAREEKKASDLGKPWPNTPIKNVPSISEPKFESPRTPEPYYRPPDSRLRSTNASRLSPLESTPDVTDVTDSEQIEMLREILAEVKELRRMIGQIIERNEALEFAENQMYGSWHQGYPPIPQAMQPNYYVPPDDPFVSAQYYDPALEQDWQHWNSQYYDQDPTTMPDPGAGSAHLF</sequence>
<dbReference type="EMBL" id="JAAOZQ010000080">
    <property type="protein sequence ID" value="KAF7519923.1"/>
    <property type="molecule type" value="Genomic_DNA"/>
</dbReference>
<proteinExistence type="predicted"/>
<dbReference type="Proteomes" id="UP000701341">
    <property type="component" value="Unassembled WGS sequence"/>
</dbReference>
<protein>
    <submittedName>
        <fullName evidence="2">Uncharacterized protein</fullName>
    </submittedName>
</protein>
<evidence type="ECO:0000313" key="3">
    <source>
        <dbReference type="Proteomes" id="UP000701341"/>
    </source>
</evidence>
<feature type="region of interest" description="Disordered" evidence="1">
    <location>
        <begin position="252"/>
        <end position="314"/>
    </location>
</feature>
<gene>
    <name evidence="2" type="ORF">PCG10_009691</name>
</gene>
<keyword evidence="3" id="KW-1185">Reference proteome</keyword>
<evidence type="ECO:0000313" key="2">
    <source>
        <dbReference type="EMBL" id="KAF7519923.1"/>
    </source>
</evidence>
<comment type="caution">
    <text evidence="2">The sequence shown here is derived from an EMBL/GenBank/DDBJ whole genome shotgun (WGS) entry which is preliminary data.</text>
</comment>